<dbReference type="PANTHER" id="PTHR11252:SF0">
    <property type="entry name" value="POLYRIBONUCLEOTIDE NUCLEOTIDYLTRANSFERASE 1, MITOCHONDRIAL"/>
    <property type="match status" value="1"/>
</dbReference>
<dbReference type="InterPro" id="IPR003029">
    <property type="entry name" value="S1_domain"/>
</dbReference>
<dbReference type="InterPro" id="IPR004087">
    <property type="entry name" value="KH_dom"/>
</dbReference>
<feature type="binding site" evidence="6">
    <location>
        <position position="483"/>
    </location>
    <ligand>
        <name>Mg(2+)</name>
        <dbReference type="ChEBI" id="CHEBI:18420"/>
    </ligand>
</feature>
<evidence type="ECO:0000256" key="2">
    <source>
        <dbReference type="ARBA" id="ARBA00022490"/>
    </source>
</evidence>
<accession>A0ABV1J5T2</accession>
<dbReference type="Pfam" id="PF00575">
    <property type="entry name" value="S1"/>
    <property type="match status" value="1"/>
</dbReference>
<dbReference type="InterPro" id="IPR036456">
    <property type="entry name" value="PNPase_PH_RNA-bd_sf"/>
</dbReference>
<dbReference type="Gene3D" id="3.30.230.70">
    <property type="entry name" value="GHMP Kinase, N-terminal domain"/>
    <property type="match status" value="2"/>
</dbReference>
<keyword evidence="6" id="KW-0479">Metal-binding</keyword>
<keyword evidence="4 6" id="KW-0548">Nucleotidyltransferase</keyword>
<dbReference type="SUPFAM" id="SSF46915">
    <property type="entry name" value="Polynucleotide phosphorylase/guanosine pentaphosphate synthase (PNPase/GPSI), domain 3"/>
    <property type="match status" value="1"/>
</dbReference>
<comment type="cofactor">
    <cofactor evidence="6">
        <name>Mg(2+)</name>
        <dbReference type="ChEBI" id="CHEBI:18420"/>
    </cofactor>
</comment>
<evidence type="ECO:0000256" key="1">
    <source>
        <dbReference type="ARBA" id="ARBA00007404"/>
    </source>
</evidence>
<evidence type="ECO:0000313" key="10">
    <source>
        <dbReference type="Proteomes" id="UP001481872"/>
    </source>
</evidence>
<comment type="similarity">
    <text evidence="1 6">Belongs to the polyribonucleotide nucleotidyltransferase family.</text>
</comment>
<dbReference type="InterPro" id="IPR020568">
    <property type="entry name" value="Ribosomal_Su5_D2-typ_SF"/>
</dbReference>
<comment type="function">
    <text evidence="6">Involved in mRNA degradation. Catalyzes the phosphorolysis of single-stranded polyribonucleotides processively in the 3'- to 5'-direction.</text>
</comment>
<dbReference type="CDD" id="cd11364">
    <property type="entry name" value="RNase_PH_PNPase_2"/>
    <property type="match status" value="1"/>
</dbReference>
<keyword evidence="3 6" id="KW-0808">Transferase</keyword>
<feature type="domain" description="S1 motif" evidence="8">
    <location>
        <begin position="618"/>
        <end position="685"/>
    </location>
</feature>
<feature type="binding site" evidence="6">
    <location>
        <position position="489"/>
    </location>
    <ligand>
        <name>Mg(2+)</name>
        <dbReference type="ChEBI" id="CHEBI:18420"/>
    </ligand>
</feature>
<dbReference type="InterPro" id="IPR015847">
    <property type="entry name" value="ExoRNase_PH_dom2"/>
</dbReference>
<dbReference type="CDD" id="cd02393">
    <property type="entry name" value="KH-I_PNPase"/>
    <property type="match status" value="1"/>
</dbReference>
<dbReference type="Gene3D" id="2.40.50.140">
    <property type="entry name" value="Nucleic acid-binding proteins"/>
    <property type="match status" value="1"/>
</dbReference>
<dbReference type="RefSeq" id="WP_148473855.1">
    <property type="nucleotide sequence ID" value="NZ_JAOQJD010000011.1"/>
</dbReference>
<dbReference type="PROSITE" id="PS50126">
    <property type="entry name" value="S1"/>
    <property type="match status" value="1"/>
</dbReference>
<evidence type="ECO:0000256" key="4">
    <source>
        <dbReference type="ARBA" id="ARBA00022695"/>
    </source>
</evidence>
<dbReference type="PROSITE" id="PS50084">
    <property type="entry name" value="KH_TYPE_1"/>
    <property type="match status" value="1"/>
</dbReference>
<dbReference type="PANTHER" id="PTHR11252">
    <property type="entry name" value="POLYRIBONUCLEOTIDE NUCLEOTIDYLTRANSFERASE"/>
    <property type="match status" value="1"/>
</dbReference>
<dbReference type="Pfam" id="PF03725">
    <property type="entry name" value="RNase_PH_C"/>
    <property type="match status" value="2"/>
</dbReference>
<keyword evidence="6" id="KW-0460">Magnesium</keyword>
<dbReference type="CDD" id="cd04472">
    <property type="entry name" value="S1_PNPase"/>
    <property type="match status" value="1"/>
</dbReference>
<name>A0ABV1J5T2_9FIRM</name>
<dbReference type="InterPro" id="IPR027408">
    <property type="entry name" value="PNPase/RNase_PH_dom_sf"/>
</dbReference>
<dbReference type="NCBIfam" id="NF008805">
    <property type="entry name" value="PRK11824.1"/>
    <property type="match status" value="1"/>
</dbReference>
<evidence type="ECO:0000256" key="3">
    <source>
        <dbReference type="ARBA" id="ARBA00022679"/>
    </source>
</evidence>
<dbReference type="InterPro" id="IPR036345">
    <property type="entry name" value="ExoRNase_PH_dom2_sf"/>
</dbReference>
<dbReference type="SMART" id="SM00316">
    <property type="entry name" value="S1"/>
    <property type="match status" value="1"/>
</dbReference>
<evidence type="ECO:0000259" key="8">
    <source>
        <dbReference type="PROSITE" id="PS50126"/>
    </source>
</evidence>
<reference evidence="9 10" key="1">
    <citation type="submission" date="2024-04" db="EMBL/GenBank/DDBJ databases">
        <title>Human intestinal bacterial collection.</title>
        <authorList>
            <person name="Pauvert C."/>
            <person name="Hitch T.C.A."/>
            <person name="Clavel T."/>
        </authorList>
    </citation>
    <scope>NUCLEOTIDE SEQUENCE [LARGE SCALE GENOMIC DNA]</scope>
    <source>
        <strain evidence="9 10">CLA-SR-H026</strain>
    </source>
</reference>
<dbReference type="HAMAP" id="MF_01595">
    <property type="entry name" value="PNPase"/>
    <property type="match status" value="1"/>
</dbReference>
<dbReference type="EC" id="2.7.7.8" evidence="6"/>
<comment type="catalytic activity">
    <reaction evidence="6">
        <text>RNA(n+1) + phosphate = RNA(n) + a ribonucleoside 5'-diphosphate</text>
        <dbReference type="Rhea" id="RHEA:22096"/>
        <dbReference type="Rhea" id="RHEA-COMP:14527"/>
        <dbReference type="Rhea" id="RHEA-COMP:17342"/>
        <dbReference type="ChEBI" id="CHEBI:43474"/>
        <dbReference type="ChEBI" id="CHEBI:57930"/>
        <dbReference type="ChEBI" id="CHEBI:140395"/>
        <dbReference type="EC" id="2.7.7.8"/>
    </reaction>
</comment>
<dbReference type="Pfam" id="PF00013">
    <property type="entry name" value="KH_1"/>
    <property type="match status" value="1"/>
</dbReference>
<feature type="compositionally biased region" description="Basic and acidic residues" evidence="7">
    <location>
        <begin position="690"/>
        <end position="708"/>
    </location>
</feature>
<keyword evidence="5 6" id="KW-0694">RNA-binding</keyword>
<dbReference type="InterPro" id="IPR001247">
    <property type="entry name" value="ExoRNase_PH_dom1"/>
</dbReference>
<dbReference type="SUPFAM" id="SSF54791">
    <property type="entry name" value="Eukaryotic type KH-domain (KH-domain type I)"/>
    <property type="match status" value="1"/>
</dbReference>
<dbReference type="SUPFAM" id="SSF54211">
    <property type="entry name" value="Ribosomal protein S5 domain 2-like"/>
    <property type="match status" value="2"/>
</dbReference>
<dbReference type="SUPFAM" id="SSF55666">
    <property type="entry name" value="Ribonuclease PH domain 2-like"/>
    <property type="match status" value="2"/>
</dbReference>
<evidence type="ECO:0000313" key="9">
    <source>
        <dbReference type="EMBL" id="MEQ3353555.1"/>
    </source>
</evidence>
<dbReference type="PIRSF" id="PIRSF005499">
    <property type="entry name" value="PNPase"/>
    <property type="match status" value="1"/>
</dbReference>
<dbReference type="Gene3D" id="3.30.1370.10">
    <property type="entry name" value="K Homology domain, type 1"/>
    <property type="match status" value="1"/>
</dbReference>
<organism evidence="9 10">
    <name type="scientific">Aedoeadaptatus acetigenes</name>
    <dbReference type="NCBI Taxonomy" id="2981723"/>
    <lineage>
        <taxon>Bacteria</taxon>
        <taxon>Bacillati</taxon>
        <taxon>Bacillota</taxon>
        <taxon>Tissierellia</taxon>
        <taxon>Tissierellales</taxon>
        <taxon>Peptoniphilaceae</taxon>
        <taxon>Aedoeadaptatus</taxon>
    </lineage>
</organism>
<evidence type="ECO:0000256" key="7">
    <source>
        <dbReference type="SAM" id="MobiDB-lite"/>
    </source>
</evidence>
<dbReference type="GO" id="GO:0004654">
    <property type="term" value="F:polyribonucleotide nucleotidyltransferase activity"/>
    <property type="evidence" value="ECO:0007669"/>
    <property type="project" value="UniProtKB-EC"/>
</dbReference>
<protein>
    <recommendedName>
        <fullName evidence="6">Polyribonucleotide nucleotidyltransferase</fullName>
        <ecNumber evidence="6">2.7.7.8</ecNumber>
    </recommendedName>
    <alternativeName>
        <fullName evidence="6">Polynucleotide phosphorylase</fullName>
        <shortName evidence="6">PNPase</shortName>
    </alternativeName>
</protein>
<proteinExistence type="inferred from homology"/>
<dbReference type="NCBIfam" id="TIGR03591">
    <property type="entry name" value="polynuc_phos"/>
    <property type="match status" value="1"/>
</dbReference>
<dbReference type="InterPro" id="IPR015848">
    <property type="entry name" value="PNPase_PH_RNA-bd_bac/org-type"/>
</dbReference>
<comment type="caution">
    <text evidence="9">The sequence shown here is derived from an EMBL/GenBank/DDBJ whole genome shotgun (WGS) entry which is preliminary data.</text>
</comment>
<gene>
    <name evidence="6" type="primary">pnp</name>
    <name evidence="9" type="ORF">AAA081_04470</name>
</gene>
<keyword evidence="2 6" id="KW-0963">Cytoplasm</keyword>
<dbReference type="SMART" id="SM00322">
    <property type="entry name" value="KH"/>
    <property type="match status" value="1"/>
</dbReference>
<dbReference type="Pfam" id="PF03726">
    <property type="entry name" value="PNPase"/>
    <property type="match status" value="1"/>
</dbReference>
<dbReference type="Proteomes" id="UP001481872">
    <property type="component" value="Unassembled WGS sequence"/>
</dbReference>
<comment type="subcellular location">
    <subcellularLocation>
        <location evidence="6">Cytoplasm</location>
    </subcellularLocation>
</comment>
<evidence type="ECO:0000256" key="5">
    <source>
        <dbReference type="ARBA" id="ARBA00022884"/>
    </source>
</evidence>
<dbReference type="InterPro" id="IPR036612">
    <property type="entry name" value="KH_dom_type_1_sf"/>
</dbReference>
<keyword evidence="10" id="KW-1185">Reference proteome</keyword>
<dbReference type="EMBL" id="JBBNPS010000009">
    <property type="protein sequence ID" value="MEQ3353555.1"/>
    <property type="molecule type" value="Genomic_DNA"/>
</dbReference>
<dbReference type="InterPro" id="IPR012162">
    <property type="entry name" value="PNPase"/>
</dbReference>
<dbReference type="SUPFAM" id="SSF50249">
    <property type="entry name" value="Nucleic acid-binding proteins"/>
    <property type="match status" value="1"/>
</dbReference>
<dbReference type="CDD" id="cd11363">
    <property type="entry name" value="RNase_PH_PNPase_1"/>
    <property type="match status" value="1"/>
</dbReference>
<dbReference type="InterPro" id="IPR004088">
    <property type="entry name" value="KH_dom_type_1"/>
</dbReference>
<evidence type="ECO:0000256" key="6">
    <source>
        <dbReference type="HAMAP-Rule" id="MF_01595"/>
    </source>
</evidence>
<dbReference type="Pfam" id="PF01138">
    <property type="entry name" value="RNase_PH"/>
    <property type="match status" value="2"/>
</dbReference>
<feature type="region of interest" description="Disordered" evidence="7">
    <location>
        <begin position="689"/>
        <end position="708"/>
    </location>
</feature>
<dbReference type="InterPro" id="IPR012340">
    <property type="entry name" value="NA-bd_OB-fold"/>
</dbReference>
<sequence length="708" mass="77990">MYKTYTTMLNNEPLHVEIGKVAKQANGACWVRQGESVVLVTATASTKAREGADFLPLSCDYEEKYYSSGKIPGGFNKREGRPGTNAILTSRLIDRPIRPLFPSDYHHSIQVTATVLSYDPNYPTDILAMIGSSIALSVSDIPFQGPTGSVRVGHIDGEMVLNPSVEDQKRSRLNLAVSGTADAIMMVEAEVDLLEESDVLDAIFNAHEEIKKLVAFIDGIVDEVGKENMEYERLVIDEDYKKTIYDAVYDKVEEALWIADKTEQGHELTKIKDALIADLEEKEDYRDVQVNTIFEGLTQEIFRKQILVDRKRSDGRSFTEIRPLSSEVGLLPRVHGSALFTRGQTQALTSVTLAALTEGQIIDGLDPEYTKRYVHHYNFPSYSVGETRPPRSPGRREIGHGNLAERALIPVLPSQDEFPYYIRVVNEILESNGSSSQASICGSTLALMDAGVPIHAPVAGIAMGLIDNGDDPVILTDIQGLEDHYGDMDFKVAGTSEGITALQMDIKIDGVSREILARALKQANDARMELLAHMKGTIAAPREELSPYAPKITGLQIDPDKIGEVIGSGGKVIHKITEETGAQIEIEDDGRVSIIANDEGALVAKKIIEDIVHELEVGEIFEGTVTKVVDFGAFVEILWGREGLLHISNIDHKRIANVDDVLKEGDKVKVKVMNLDRGKIGLSRKALLPKPERKQGSVEKKNENKENK</sequence>